<accession>A0A512MAY0</accession>
<dbReference type="OrthoDB" id="5522051at2"/>
<keyword evidence="2" id="KW-1185">Reference proteome</keyword>
<dbReference type="RefSeq" id="WP_146851456.1">
    <property type="nucleotide sequence ID" value="NZ_BKAG01000022.1"/>
</dbReference>
<evidence type="ECO:0000313" key="1">
    <source>
        <dbReference type="EMBL" id="GEP43897.1"/>
    </source>
</evidence>
<comment type="caution">
    <text evidence="1">The sequence shown here is derived from an EMBL/GenBank/DDBJ whole genome shotgun (WGS) entry which is preliminary data.</text>
</comment>
<reference evidence="1 2" key="1">
    <citation type="submission" date="2019-07" db="EMBL/GenBank/DDBJ databases">
        <title>Whole genome shotgun sequence of Brevifollis gellanilyticus NBRC 108608.</title>
        <authorList>
            <person name="Hosoyama A."/>
            <person name="Uohara A."/>
            <person name="Ohji S."/>
            <person name="Ichikawa N."/>
        </authorList>
    </citation>
    <scope>NUCLEOTIDE SEQUENCE [LARGE SCALE GENOMIC DNA]</scope>
    <source>
        <strain evidence="1 2">NBRC 108608</strain>
    </source>
</reference>
<dbReference type="EMBL" id="BKAG01000022">
    <property type="protein sequence ID" value="GEP43897.1"/>
    <property type="molecule type" value="Genomic_DNA"/>
</dbReference>
<dbReference type="Proteomes" id="UP000321577">
    <property type="component" value="Unassembled WGS sequence"/>
</dbReference>
<evidence type="ECO:0000313" key="2">
    <source>
        <dbReference type="Proteomes" id="UP000321577"/>
    </source>
</evidence>
<sequence length="111" mass="12548">MKFKPGCRTEADEWSCDGEKISDPEKLEAIRQVVNKDGPVLLEHKFLRGGRGPHTRVFDDYEDLIEYLIAEARAGDKISVWSLWTFMRDTPPLAFGKCPAEDGAVPKHGPY</sequence>
<organism evidence="1 2">
    <name type="scientific">Brevifollis gellanilyticus</name>
    <dbReference type="NCBI Taxonomy" id="748831"/>
    <lineage>
        <taxon>Bacteria</taxon>
        <taxon>Pseudomonadati</taxon>
        <taxon>Verrucomicrobiota</taxon>
        <taxon>Verrucomicrobiia</taxon>
        <taxon>Verrucomicrobiales</taxon>
        <taxon>Verrucomicrobiaceae</taxon>
    </lineage>
</organism>
<proteinExistence type="predicted"/>
<name>A0A512MAY0_9BACT</name>
<gene>
    <name evidence="1" type="ORF">BGE01nite_31880</name>
</gene>
<dbReference type="AlphaFoldDB" id="A0A512MAY0"/>
<protein>
    <submittedName>
        <fullName evidence="1">Uncharacterized protein</fullName>
    </submittedName>
</protein>